<dbReference type="InterPro" id="IPR037063">
    <property type="entry name" value="PHb_sf"/>
</dbReference>
<dbReference type="Proteomes" id="UP000198697">
    <property type="component" value="Unassembled WGS sequence"/>
</dbReference>
<dbReference type="PANTHER" id="PTHR35796:SF3">
    <property type="entry name" value="BHLH DOMAIN-CONTAINING PROTEIN"/>
    <property type="match status" value="1"/>
</dbReference>
<dbReference type="Pfam" id="PF08000">
    <property type="entry name" value="bPH_1"/>
    <property type="match status" value="1"/>
</dbReference>
<dbReference type="EMBL" id="FOHS01000003">
    <property type="protein sequence ID" value="SET81783.1"/>
    <property type="molecule type" value="Genomic_DNA"/>
</dbReference>
<gene>
    <name evidence="2" type="ORF">SAMN04487998_2880</name>
</gene>
<dbReference type="RefSeq" id="WP_092772672.1">
    <property type="nucleotide sequence ID" value="NZ_FOHS01000003.1"/>
</dbReference>
<protein>
    <submittedName>
        <fullName evidence="2">PH domain-containing protein</fullName>
    </submittedName>
</protein>
<keyword evidence="3" id="KW-1185">Reference proteome</keyword>
<accession>A0A1I0HD93</accession>
<proteinExistence type="predicted"/>
<dbReference type="CDD" id="cd13225">
    <property type="entry name" value="PH-like_bacteria"/>
    <property type="match status" value="1"/>
</dbReference>
<dbReference type="Gene3D" id="2.30.29.50">
    <property type="entry name" value="Bacterial Pleckstrin homology domain"/>
    <property type="match status" value="1"/>
</dbReference>
<evidence type="ECO:0000313" key="3">
    <source>
        <dbReference type="Proteomes" id="UP000198697"/>
    </source>
</evidence>
<dbReference type="PANTHER" id="PTHR35796">
    <property type="entry name" value="HYPOTHETICAL CYTOSOLIC PROTEIN"/>
    <property type="match status" value="1"/>
</dbReference>
<dbReference type="SUPFAM" id="SSF50729">
    <property type="entry name" value="PH domain-like"/>
    <property type="match status" value="1"/>
</dbReference>
<evidence type="ECO:0000313" key="2">
    <source>
        <dbReference type="EMBL" id="SET81783.1"/>
    </source>
</evidence>
<dbReference type="AlphaFoldDB" id="A0A1I0HD93"/>
<organism evidence="2 3">
    <name type="scientific">Hymenobacter actinosclerus</name>
    <dbReference type="NCBI Taxonomy" id="82805"/>
    <lineage>
        <taxon>Bacteria</taxon>
        <taxon>Pseudomonadati</taxon>
        <taxon>Bacteroidota</taxon>
        <taxon>Cytophagia</taxon>
        <taxon>Cytophagales</taxon>
        <taxon>Hymenobacteraceae</taxon>
        <taxon>Hymenobacter</taxon>
    </lineage>
</organism>
<evidence type="ECO:0000259" key="1">
    <source>
        <dbReference type="Pfam" id="PF08000"/>
    </source>
</evidence>
<dbReference type="OrthoDB" id="9803613at2"/>
<feature type="domain" description="Bacterial Pleckstrin homology" evidence="1">
    <location>
        <begin position="2"/>
        <end position="122"/>
    </location>
</feature>
<dbReference type="InterPro" id="IPR012544">
    <property type="entry name" value="PHb"/>
</dbReference>
<name>A0A1I0HD93_9BACT</name>
<reference evidence="3" key="1">
    <citation type="submission" date="2016-10" db="EMBL/GenBank/DDBJ databases">
        <authorList>
            <person name="Varghese N."/>
            <person name="Submissions S."/>
        </authorList>
    </citation>
    <scope>NUCLEOTIDE SEQUENCE [LARGE SCALE GENOMIC DNA]</scope>
    <source>
        <strain evidence="3">DSM 15310</strain>
    </source>
</reference>
<sequence>MGLLDGLLGNASETDTHAIQLELSQLLAPGEEVCKSYVVIRDLLVFTTKRLLLIDKQGVTGKKREYHSIPYRSIERYSTETTGHFELDADLKIWVRGMAEPISRSFRGDKLIYEVSRTLSEYTL</sequence>